<proteinExistence type="predicted"/>
<sequence length="307" mass="34028">VKNLYILLICFLISCGPAVRQDQITMNWTQFDLDLPDGIDIFHGKNQEIPLKAWVAKIDLSNPKIKVGVLSSNDADRRETPLQFSKNFGASLVLNGGYFLMDKVPAQHVGLLKTNGILEEPASHSVFREGLRYFVNRGAFGVDGHGGVDIAWCSTKNDSIFEWPAPLENRPGYPADSLVFSAATHWNMREGIHGGPVLIHDGKIDITVEEEAFFNTPIAGVQPRSAIGYTKDNQLIMLVVDGRQQESRGVYLEELAMIMQQFECIEVLNLDGGGSSAMVADNRLLNRPAGRTLQREVMSAIGIFYYD</sequence>
<evidence type="ECO:0000313" key="2">
    <source>
        <dbReference type="EMBL" id="SUZ85171.1"/>
    </source>
</evidence>
<evidence type="ECO:0000259" key="1">
    <source>
        <dbReference type="Pfam" id="PF09992"/>
    </source>
</evidence>
<name>A0A381R0D1_9ZZZZ</name>
<dbReference type="PANTHER" id="PTHR40446:SF2">
    <property type="entry name" value="N-ACETYLGLUCOSAMINE-1-PHOSPHODIESTER ALPHA-N-ACETYLGLUCOSAMINIDASE"/>
    <property type="match status" value="1"/>
</dbReference>
<feature type="non-terminal residue" evidence="2">
    <location>
        <position position="1"/>
    </location>
</feature>
<dbReference type="EMBL" id="UINC01001624">
    <property type="protein sequence ID" value="SUZ85171.1"/>
    <property type="molecule type" value="Genomic_DNA"/>
</dbReference>
<dbReference type="PANTHER" id="PTHR40446">
    <property type="entry name" value="N-ACETYLGLUCOSAMINE-1-PHOSPHODIESTER ALPHA-N-ACETYLGLUCOSAMINIDASE"/>
    <property type="match status" value="1"/>
</dbReference>
<dbReference type="Pfam" id="PF09992">
    <property type="entry name" value="NAGPA"/>
    <property type="match status" value="1"/>
</dbReference>
<accession>A0A381R0D1</accession>
<feature type="domain" description="Phosphodiester glycosidase" evidence="1">
    <location>
        <begin position="157"/>
        <end position="304"/>
    </location>
</feature>
<reference evidence="2" key="1">
    <citation type="submission" date="2018-05" db="EMBL/GenBank/DDBJ databases">
        <authorList>
            <person name="Lanie J.A."/>
            <person name="Ng W.-L."/>
            <person name="Kazmierczak K.M."/>
            <person name="Andrzejewski T.M."/>
            <person name="Davidsen T.M."/>
            <person name="Wayne K.J."/>
            <person name="Tettelin H."/>
            <person name="Glass J.I."/>
            <person name="Rusch D."/>
            <person name="Podicherti R."/>
            <person name="Tsui H.-C.T."/>
            <person name="Winkler M.E."/>
        </authorList>
    </citation>
    <scope>NUCLEOTIDE SEQUENCE</scope>
</reference>
<protein>
    <recommendedName>
        <fullName evidence="1">Phosphodiester glycosidase domain-containing protein</fullName>
    </recommendedName>
</protein>
<organism evidence="2">
    <name type="scientific">marine metagenome</name>
    <dbReference type="NCBI Taxonomy" id="408172"/>
    <lineage>
        <taxon>unclassified sequences</taxon>
        <taxon>metagenomes</taxon>
        <taxon>ecological metagenomes</taxon>
    </lineage>
</organism>
<dbReference type="AlphaFoldDB" id="A0A381R0D1"/>
<dbReference type="InterPro" id="IPR018711">
    <property type="entry name" value="NAGPA"/>
</dbReference>
<gene>
    <name evidence="2" type="ORF">METZ01_LOCUS38025</name>
</gene>